<protein>
    <submittedName>
        <fullName evidence="2">Uncharacterized protein</fullName>
    </submittedName>
</protein>
<dbReference type="EMBL" id="CADILG010000032">
    <property type="protein sequence ID" value="CAB3895795.1"/>
    <property type="molecule type" value="Genomic_DNA"/>
</dbReference>
<feature type="transmembrane region" description="Helical" evidence="1">
    <location>
        <begin position="6"/>
        <end position="26"/>
    </location>
</feature>
<feature type="transmembrane region" description="Helical" evidence="1">
    <location>
        <begin position="33"/>
        <end position="53"/>
    </location>
</feature>
<keyword evidence="1" id="KW-0472">Membrane</keyword>
<keyword evidence="3" id="KW-1185">Reference proteome</keyword>
<keyword evidence="1" id="KW-1133">Transmembrane helix</keyword>
<proteinExistence type="predicted"/>
<evidence type="ECO:0000313" key="3">
    <source>
        <dbReference type="Proteomes" id="UP000494117"/>
    </source>
</evidence>
<reference evidence="2 3" key="1">
    <citation type="submission" date="2020-04" db="EMBL/GenBank/DDBJ databases">
        <authorList>
            <person name="De Canck E."/>
        </authorList>
    </citation>
    <scope>NUCLEOTIDE SEQUENCE [LARGE SCALE GENOMIC DNA]</scope>
    <source>
        <strain evidence="2 3">LMG 26858</strain>
    </source>
</reference>
<evidence type="ECO:0000313" key="2">
    <source>
        <dbReference type="EMBL" id="CAB3895795.1"/>
    </source>
</evidence>
<name>A0A6S7E4F5_9BURK</name>
<organism evidence="2 3">
    <name type="scientific">Achromobacter anxifer</name>
    <dbReference type="NCBI Taxonomy" id="1287737"/>
    <lineage>
        <taxon>Bacteria</taxon>
        <taxon>Pseudomonadati</taxon>
        <taxon>Pseudomonadota</taxon>
        <taxon>Betaproteobacteria</taxon>
        <taxon>Burkholderiales</taxon>
        <taxon>Alcaligenaceae</taxon>
        <taxon>Achromobacter</taxon>
    </lineage>
</organism>
<dbReference type="AlphaFoldDB" id="A0A6S7E4F5"/>
<dbReference type="RefSeq" id="WP_175208749.1">
    <property type="nucleotide sequence ID" value="NZ_CADILG010000032.1"/>
</dbReference>
<accession>A0A6S7E4F5</accession>
<sequence length="135" mass="14314">MHPRQFLILILLSCLAALVIGLAVALRQRKLKLALAWGSLGLLFSAGFVLVWASVVDPGLQQLFIDSDEATNAASLAAPLAWLALCAAACAYAVGRFRGKAQSVSFFAASLISWPAWLAIAVLMIALASMPAVRY</sequence>
<gene>
    <name evidence="2" type="ORF">LMG26858_03969</name>
</gene>
<feature type="transmembrane region" description="Helical" evidence="1">
    <location>
        <begin position="106"/>
        <end position="130"/>
    </location>
</feature>
<feature type="transmembrane region" description="Helical" evidence="1">
    <location>
        <begin position="73"/>
        <end position="94"/>
    </location>
</feature>
<evidence type="ECO:0000256" key="1">
    <source>
        <dbReference type="SAM" id="Phobius"/>
    </source>
</evidence>
<keyword evidence="1" id="KW-0812">Transmembrane</keyword>
<dbReference type="Proteomes" id="UP000494117">
    <property type="component" value="Unassembled WGS sequence"/>
</dbReference>